<dbReference type="OrthoDB" id="6623841at2759"/>
<dbReference type="EMBL" id="VUJU01001483">
    <property type="protein sequence ID" value="KAF0765111.1"/>
    <property type="molecule type" value="Genomic_DNA"/>
</dbReference>
<comment type="caution">
    <text evidence="2">The sequence shown here is derived from an EMBL/GenBank/DDBJ whole genome shotgun (WGS) entry which is preliminary data.</text>
</comment>
<dbReference type="SUPFAM" id="SSF53098">
    <property type="entry name" value="Ribonuclease H-like"/>
    <property type="match status" value="1"/>
</dbReference>
<dbReference type="Proteomes" id="UP000478052">
    <property type="component" value="Unassembled WGS sequence"/>
</dbReference>
<dbReference type="Pfam" id="PF05699">
    <property type="entry name" value="Dimer_Tnp_hAT"/>
    <property type="match status" value="1"/>
</dbReference>
<sequence length="44" mass="5238">MPITSVDVERSFSKYKNLLSNNRRSFTFDNIKYALIVQCNDFDF</sequence>
<name>A0A6G0Z3Z1_APHCR</name>
<reference evidence="2 3" key="1">
    <citation type="submission" date="2019-08" db="EMBL/GenBank/DDBJ databases">
        <title>Whole genome of Aphis craccivora.</title>
        <authorList>
            <person name="Voronova N.V."/>
            <person name="Shulinski R.S."/>
            <person name="Bandarenka Y.V."/>
            <person name="Zhorov D.G."/>
            <person name="Warner D."/>
        </authorList>
    </citation>
    <scope>NUCLEOTIDE SEQUENCE [LARGE SCALE GENOMIC DNA]</scope>
    <source>
        <strain evidence="2">180601</strain>
        <tissue evidence="2">Whole Body</tissue>
    </source>
</reference>
<gene>
    <name evidence="2" type="ORF">FWK35_00011398</name>
</gene>
<dbReference type="InterPro" id="IPR008906">
    <property type="entry name" value="HATC_C_dom"/>
</dbReference>
<evidence type="ECO:0000313" key="2">
    <source>
        <dbReference type="EMBL" id="KAF0765111.1"/>
    </source>
</evidence>
<dbReference type="InterPro" id="IPR012337">
    <property type="entry name" value="RNaseH-like_sf"/>
</dbReference>
<protein>
    <submittedName>
        <fullName evidence="2">DUF659 domain-containing protein</fullName>
    </submittedName>
</protein>
<dbReference type="GO" id="GO:0046983">
    <property type="term" value="F:protein dimerization activity"/>
    <property type="evidence" value="ECO:0007669"/>
    <property type="project" value="InterPro"/>
</dbReference>
<keyword evidence="3" id="KW-1185">Reference proteome</keyword>
<accession>A0A6G0Z3Z1</accession>
<proteinExistence type="predicted"/>
<evidence type="ECO:0000313" key="3">
    <source>
        <dbReference type="Proteomes" id="UP000478052"/>
    </source>
</evidence>
<organism evidence="2 3">
    <name type="scientific">Aphis craccivora</name>
    <name type="common">Cowpea aphid</name>
    <dbReference type="NCBI Taxonomy" id="307492"/>
    <lineage>
        <taxon>Eukaryota</taxon>
        <taxon>Metazoa</taxon>
        <taxon>Ecdysozoa</taxon>
        <taxon>Arthropoda</taxon>
        <taxon>Hexapoda</taxon>
        <taxon>Insecta</taxon>
        <taxon>Pterygota</taxon>
        <taxon>Neoptera</taxon>
        <taxon>Paraneoptera</taxon>
        <taxon>Hemiptera</taxon>
        <taxon>Sternorrhyncha</taxon>
        <taxon>Aphidomorpha</taxon>
        <taxon>Aphidoidea</taxon>
        <taxon>Aphididae</taxon>
        <taxon>Aphidini</taxon>
        <taxon>Aphis</taxon>
        <taxon>Aphis</taxon>
    </lineage>
</organism>
<feature type="domain" description="HAT C-terminal dimerisation" evidence="1">
    <location>
        <begin position="1"/>
        <end position="37"/>
    </location>
</feature>
<dbReference type="AlphaFoldDB" id="A0A6G0Z3Z1"/>
<evidence type="ECO:0000259" key="1">
    <source>
        <dbReference type="Pfam" id="PF05699"/>
    </source>
</evidence>